<feature type="domain" description="Protein root UVB sensitive/RUS" evidence="7">
    <location>
        <begin position="1"/>
        <end position="185"/>
    </location>
</feature>
<dbReference type="PANTHER" id="PTHR12770:SF31">
    <property type="entry name" value="RUS FAMILY MEMBER 1"/>
    <property type="match status" value="1"/>
</dbReference>
<dbReference type="Pfam" id="PF24160">
    <property type="entry name" value="UVB_sens_C"/>
    <property type="match status" value="1"/>
</dbReference>
<dbReference type="Pfam" id="PF04884">
    <property type="entry name" value="UVB_sens_prot"/>
    <property type="match status" value="1"/>
</dbReference>
<dbReference type="PANTHER" id="PTHR12770">
    <property type="entry name" value="RUS1 FAMILY PROTEIN C16ORF58"/>
    <property type="match status" value="1"/>
</dbReference>
<keyword evidence="10" id="KW-1185">Reference proteome</keyword>
<dbReference type="FunCoup" id="A0A6L2PM25">
    <property type="interactions" value="676"/>
</dbReference>
<evidence type="ECO:0000256" key="3">
    <source>
        <dbReference type="ARBA" id="ARBA00022692"/>
    </source>
</evidence>
<dbReference type="InParanoid" id="A0A6L2PM25"/>
<dbReference type="OrthoDB" id="364779at2759"/>
<reference evidence="10" key="1">
    <citation type="submission" date="2020-01" db="EMBL/GenBank/DDBJ databases">
        <title>Draft genome sequence of the Termite Coptotermes fromosanus.</title>
        <authorList>
            <person name="Itakura S."/>
            <person name="Yosikawa Y."/>
            <person name="Umezawa K."/>
        </authorList>
    </citation>
    <scope>NUCLEOTIDE SEQUENCE [LARGE SCALE GENOMIC DNA]</scope>
</reference>
<dbReference type="Proteomes" id="UP000502823">
    <property type="component" value="Unassembled WGS sequence"/>
</dbReference>
<dbReference type="InterPro" id="IPR054549">
    <property type="entry name" value="UVB_sens_RUS_dom"/>
</dbReference>
<evidence type="ECO:0000313" key="10">
    <source>
        <dbReference type="Proteomes" id="UP000502823"/>
    </source>
</evidence>
<evidence type="ECO:0000313" key="9">
    <source>
        <dbReference type="EMBL" id="GFG32142.1"/>
    </source>
</evidence>
<evidence type="ECO:0000256" key="6">
    <source>
        <dbReference type="SAM" id="Phobius"/>
    </source>
</evidence>
<feature type="transmembrane region" description="Helical" evidence="6">
    <location>
        <begin position="77"/>
        <end position="99"/>
    </location>
</feature>
<evidence type="ECO:0000256" key="1">
    <source>
        <dbReference type="ARBA" id="ARBA00004370"/>
    </source>
</evidence>
<dbReference type="AlphaFoldDB" id="A0A6L2PM25"/>
<evidence type="ECO:0000259" key="8">
    <source>
        <dbReference type="Pfam" id="PF24160"/>
    </source>
</evidence>
<accession>A0A6L2PM25</accession>
<gene>
    <name evidence="9" type="ORF">Cfor_06901</name>
</gene>
<comment type="similarity">
    <text evidence="2">Belongs to the RUS1 family.</text>
</comment>
<comment type="subcellular location">
    <subcellularLocation>
        <location evidence="1">Membrane</location>
    </subcellularLocation>
</comment>
<evidence type="ECO:0000256" key="4">
    <source>
        <dbReference type="ARBA" id="ARBA00022989"/>
    </source>
</evidence>
<name>A0A6L2PM25_COPFO</name>
<dbReference type="EMBL" id="BLKM01000350">
    <property type="protein sequence ID" value="GFG32142.1"/>
    <property type="molecule type" value="Genomic_DNA"/>
</dbReference>
<evidence type="ECO:0000256" key="2">
    <source>
        <dbReference type="ARBA" id="ARBA00007558"/>
    </source>
</evidence>
<evidence type="ECO:0000256" key="5">
    <source>
        <dbReference type="ARBA" id="ARBA00023136"/>
    </source>
</evidence>
<feature type="transmembrane region" description="Helical" evidence="6">
    <location>
        <begin position="120"/>
        <end position="138"/>
    </location>
</feature>
<comment type="caution">
    <text evidence="9">The sequence shown here is derived from an EMBL/GenBank/DDBJ whole genome shotgun (WGS) entry which is preliminary data.</text>
</comment>
<keyword evidence="3 6" id="KW-0812">Transmembrane</keyword>
<feature type="transmembrane region" description="Helical" evidence="6">
    <location>
        <begin position="144"/>
        <end position="166"/>
    </location>
</feature>
<protein>
    <submittedName>
        <fullName evidence="9">Uncharacterized protein</fullName>
    </submittedName>
</protein>
<keyword evidence="5 6" id="KW-0472">Membrane</keyword>
<evidence type="ECO:0000259" key="7">
    <source>
        <dbReference type="Pfam" id="PF04884"/>
    </source>
</evidence>
<sequence length="362" mass="39600">MRGVGVGDTAATPFAAAVTWILKDGTGMVGRITFAWIEGTRLDGNCKKWRLFADILNDMAMALELLVPMFLTYSTHILCIATALKSIVGVAGGATRAAITQHQAIRNNMADVSAKDGSQETFVNLCASAVGIIILATFDEGKFVWHLFTIFTVIHLYANYQAVLSLKMVTLNNARLNLLLQTYLGTEMVSSPEVVNRHEAVILGTGLSDLDLCGFRIILGASLQNAMACSKVSVEDIRLLAHYYHSKRYLIVVDTTGRRMFVSLLRGETAVDVIQGYFHAVILGIAVCIIREHPLRVLNTPQSKSSPVICPVHRLQEALVNLSTTDTVSRIQNIPMVAMMAADDVVSTEFPDFIQIMQKQGI</sequence>
<feature type="domain" description="Root UVB sensitive protein C-terminal" evidence="8">
    <location>
        <begin position="189"/>
        <end position="288"/>
    </location>
</feature>
<keyword evidence="4 6" id="KW-1133">Transmembrane helix</keyword>
<dbReference type="InterPro" id="IPR006968">
    <property type="entry name" value="RUS_fam"/>
</dbReference>
<dbReference type="GO" id="GO:0016020">
    <property type="term" value="C:membrane"/>
    <property type="evidence" value="ECO:0007669"/>
    <property type="project" value="UniProtKB-SubCell"/>
</dbReference>
<proteinExistence type="inferred from homology"/>
<dbReference type="InterPro" id="IPR055412">
    <property type="entry name" value="UVB_sens_C"/>
</dbReference>
<organism evidence="9 10">
    <name type="scientific">Coptotermes formosanus</name>
    <name type="common">Formosan subterranean termite</name>
    <dbReference type="NCBI Taxonomy" id="36987"/>
    <lineage>
        <taxon>Eukaryota</taxon>
        <taxon>Metazoa</taxon>
        <taxon>Ecdysozoa</taxon>
        <taxon>Arthropoda</taxon>
        <taxon>Hexapoda</taxon>
        <taxon>Insecta</taxon>
        <taxon>Pterygota</taxon>
        <taxon>Neoptera</taxon>
        <taxon>Polyneoptera</taxon>
        <taxon>Dictyoptera</taxon>
        <taxon>Blattodea</taxon>
        <taxon>Blattoidea</taxon>
        <taxon>Termitoidae</taxon>
        <taxon>Rhinotermitidae</taxon>
        <taxon>Coptotermes</taxon>
    </lineage>
</organism>